<name>A0A9J6EQL0_RHIMP</name>
<feature type="region of interest" description="Disordered" evidence="1">
    <location>
        <begin position="53"/>
        <end position="79"/>
    </location>
</feature>
<comment type="caution">
    <text evidence="2">The sequence shown here is derived from an EMBL/GenBank/DDBJ whole genome shotgun (WGS) entry which is preliminary data.</text>
</comment>
<reference evidence="2" key="2">
    <citation type="submission" date="2021-09" db="EMBL/GenBank/DDBJ databases">
        <authorList>
            <person name="Jia N."/>
            <person name="Wang J."/>
            <person name="Shi W."/>
            <person name="Du L."/>
            <person name="Sun Y."/>
            <person name="Zhan W."/>
            <person name="Jiang J."/>
            <person name="Wang Q."/>
            <person name="Zhang B."/>
            <person name="Ji P."/>
            <person name="Sakyi L.B."/>
            <person name="Cui X."/>
            <person name="Yuan T."/>
            <person name="Jiang B."/>
            <person name="Yang W."/>
            <person name="Lam T.T.-Y."/>
            <person name="Chang Q."/>
            <person name="Ding S."/>
            <person name="Wang X."/>
            <person name="Zhu J."/>
            <person name="Ruan X."/>
            <person name="Zhao L."/>
            <person name="Wei J."/>
            <person name="Que T."/>
            <person name="Du C."/>
            <person name="Cheng J."/>
            <person name="Dai P."/>
            <person name="Han X."/>
            <person name="Huang E."/>
            <person name="Gao Y."/>
            <person name="Liu J."/>
            <person name="Shao H."/>
            <person name="Ye R."/>
            <person name="Li L."/>
            <person name="Wei W."/>
            <person name="Wang X."/>
            <person name="Wang C."/>
            <person name="Huo Q."/>
            <person name="Li W."/>
            <person name="Guo W."/>
            <person name="Chen H."/>
            <person name="Chen S."/>
            <person name="Zhou L."/>
            <person name="Zhou L."/>
            <person name="Ni X."/>
            <person name="Tian J."/>
            <person name="Zhou Y."/>
            <person name="Sheng Y."/>
            <person name="Liu T."/>
            <person name="Pan Y."/>
            <person name="Xia L."/>
            <person name="Li J."/>
            <person name="Zhao F."/>
            <person name="Cao W."/>
        </authorList>
    </citation>
    <scope>NUCLEOTIDE SEQUENCE</scope>
    <source>
        <strain evidence="2">Rmic-2018</strain>
        <tissue evidence="2">Larvae</tissue>
    </source>
</reference>
<dbReference type="AlphaFoldDB" id="A0A9J6EQL0"/>
<proteinExistence type="predicted"/>
<keyword evidence="3" id="KW-1185">Reference proteome</keyword>
<sequence>MLFSNCSRRSWYLRFFYDRKSAARTSDPGSSPSSPEPDHIQVYPTVIVPKRKMGTKQKPKHFSGFESTSRGQDNKPSSMETDLLELPVHFQMQQESHHGKRLSTEVRTASQGLDSKCHSKDKNTTTLRTMSNSKCKRLGAGKFDISSPKLAEGEDEFKADEVFHKTRRPKLTKQGVVYIVTQRQDILWENGPSEEHDLRKALSISRVQMILDMDGTITEFLDRSPLFEYLYTFVSGVSFYTKAAASAYMASKATTASSDNRR</sequence>
<evidence type="ECO:0000313" key="2">
    <source>
        <dbReference type="EMBL" id="KAH8036328.1"/>
    </source>
</evidence>
<feature type="region of interest" description="Disordered" evidence="1">
    <location>
        <begin position="95"/>
        <end position="123"/>
    </location>
</feature>
<evidence type="ECO:0000313" key="3">
    <source>
        <dbReference type="Proteomes" id="UP000821866"/>
    </source>
</evidence>
<organism evidence="2 3">
    <name type="scientific">Rhipicephalus microplus</name>
    <name type="common">Cattle tick</name>
    <name type="synonym">Boophilus microplus</name>
    <dbReference type="NCBI Taxonomy" id="6941"/>
    <lineage>
        <taxon>Eukaryota</taxon>
        <taxon>Metazoa</taxon>
        <taxon>Ecdysozoa</taxon>
        <taxon>Arthropoda</taxon>
        <taxon>Chelicerata</taxon>
        <taxon>Arachnida</taxon>
        <taxon>Acari</taxon>
        <taxon>Parasitiformes</taxon>
        <taxon>Ixodida</taxon>
        <taxon>Ixodoidea</taxon>
        <taxon>Ixodidae</taxon>
        <taxon>Rhipicephalinae</taxon>
        <taxon>Rhipicephalus</taxon>
        <taxon>Boophilus</taxon>
    </lineage>
</organism>
<dbReference type="Proteomes" id="UP000821866">
    <property type="component" value="Chromosome 11"/>
</dbReference>
<evidence type="ECO:0000256" key="1">
    <source>
        <dbReference type="SAM" id="MobiDB-lite"/>
    </source>
</evidence>
<protein>
    <submittedName>
        <fullName evidence="2">Uncharacterized protein</fullName>
    </submittedName>
</protein>
<feature type="compositionally biased region" description="Polar residues" evidence="1">
    <location>
        <begin position="65"/>
        <end position="79"/>
    </location>
</feature>
<accession>A0A9J6EQL0</accession>
<reference evidence="2" key="1">
    <citation type="journal article" date="2020" name="Cell">
        <title>Large-Scale Comparative Analyses of Tick Genomes Elucidate Their Genetic Diversity and Vector Capacities.</title>
        <authorList>
            <consortium name="Tick Genome and Microbiome Consortium (TIGMIC)"/>
            <person name="Jia N."/>
            <person name="Wang J."/>
            <person name="Shi W."/>
            <person name="Du L."/>
            <person name="Sun Y."/>
            <person name="Zhan W."/>
            <person name="Jiang J.F."/>
            <person name="Wang Q."/>
            <person name="Zhang B."/>
            <person name="Ji P."/>
            <person name="Bell-Sakyi L."/>
            <person name="Cui X.M."/>
            <person name="Yuan T.T."/>
            <person name="Jiang B.G."/>
            <person name="Yang W.F."/>
            <person name="Lam T.T."/>
            <person name="Chang Q.C."/>
            <person name="Ding S.J."/>
            <person name="Wang X.J."/>
            <person name="Zhu J.G."/>
            <person name="Ruan X.D."/>
            <person name="Zhao L."/>
            <person name="Wei J.T."/>
            <person name="Ye R.Z."/>
            <person name="Que T.C."/>
            <person name="Du C.H."/>
            <person name="Zhou Y.H."/>
            <person name="Cheng J.X."/>
            <person name="Dai P.F."/>
            <person name="Guo W.B."/>
            <person name="Han X.H."/>
            <person name="Huang E.J."/>
            <person name="Li L.F."/>
            <person name="Wei W."/>
            <person name="Gao Y.C."/>
            <person name="Liu J.Z."/>
            <person name="Shao H.Z."/>
            <person name="Wang X."/>
            <person name="Wang C.C."/>
            <person name="Yang T.C."/>
            <person name="Huo Q.B."/>
            <person name="Li W."/>
            <person name="Chen H.Y."/>
            <person name="Chen S.E."/>
            <person name="Zhou L.G."/>
            <person name="Ni X.B."/>
            <person name="Tian J.H."/>
            <person name="Sheng Y."/>
            <person name="Liu T."/>
            <person name="Pan Y.S."/>
            <person name="Xia L.Y."/>
            <person name="Li J."/>
            <person name="Zhao F."/>
            <person name="Cao W.C."/>
        </authorList>
    </citation>
    <scope>NUCLEOTIDE SEQUENCE</scope>
    <source>
        <strain evidence="2">Rmic-2018</strain>
    </source>
</reference>
<feature type="region of interest" description="Disordered" evidence="1">
    <location>
        <begin position="23"/>
        <end position="42"/>
    </location>
</feature>
<dbReference type="EMBL" id="JABSTU010000003">
    <property type="protein sequence ID" value="KAH8036328.1"/>
    <property type="molecule type" value="Genomic_DNA"/>
</dbReference>
<gene>
    <name evidence="2" type="ORF">HPB51_024894</name>
</gene>